<dbReference type="Proteomes" id="UP001311915">
    <property type="component" value="Unassembled WGS sequence"/>
</dbReference>
<evidence type="ECO:0008006" key="3">
    <source>
        <dbReference type="Google" id="ProtNLM"/>
    </source>
</evidence>
<organism evidence="1 2">
    <name type="scientific">Solanum pinnatisectum</name>
    <name type="common">tansyleaf nightshade</name>
    <dbReference type="NCBI Taxonomy" id="50273"/>
    <lineage>
        <taxon>Eukaryota</taxon>
        <taxon>Viridiplantae</taxon>
        <taxon>Streptophyta</taxon>
        <taxon>Embryophyta</taxon>
        <taxon>Tracheophyta</taxon>
        <taxon>Spermatophyta</taxon>
        <taxon>Magnoliopsida</taxon>
        <taxon>eudicotyledons</taxon>
        <taxon>Gunneridae</taxon>
        <taxon>Pentapetalae</taxon>
        <taxon>asterids</taxon>
        <taxon>lamiids</taxon>
        <taxon>Solanales</taxon>
        <taxon>Solanaceae</taxon>
        <taxon>Solanoideae</taxon>
        <taxon>Solaneae</taxon>
        <taxon>Solanum</taxon>
    </lineage>
</organism>
<name>A0AAV9LM54_9SOLN</name>
<keyword evidence="2" id="KW-1185">Reference proteome</keyword>
<sequence length="193" mass="21350">MNPPSFNGSSTSEDPENFVDEMKMVFDMMHIADTERVELAAYQLKYVARIWFDQWKGGRAEDALPTSWACFEEAFLGCYFPRELKEAKGNVAQRGSKPPACTKCGRNHSSTCREGFTGCFKCGQNGHFIREFSKNRYGNGNGGSKAQYSSVAPPDRIAPRGDTFGTGGGTNRLYAINSRQEQADSLDVVNGMI</sequence>
<dbReference type="EMBL" id="JAWPEI010000005">
    <property type="protein sequence ID" value="KAK4726787.1"/>
    <property type="molecule type" value="Genomic_DNA"/>
</dbReference>
<evidence type="ECO:0000313" key="2">
    <source>
        <dbReference type="Proteomes" id="UP001311915"/>
    </source>
</evidence>
<proteinExistence type="predicted"/>
<reference evidence="1 2" key="1">
    <citation type="submission" date="2023-10" db="EMBL/GenBank/DDBJ databases">
        <title>Genome-Wide Identification Analysis in wild type Solanum Pinnatisectum Reveals Some Genes Defensing Phytophthora Infestans.</title>
        <authorList>
            <person name="Sun C."/>
        </authorList>
    </citation>
    <scope>NUCLEOTIDE SEQUENCE [LARGE SCALE GENOMIC DNA]</scope>
    <source>
        <strain evidence="1">LQN</strain>
        <tissue evidence="1">Leaf</tissue>
    </source>
</reference>
<dbReference type="AlphaFoldDB" id="A0AAV9LM54"/>
<accession>A0AAV9LM54</accession>
<comment type="caution">
    <text evidence="1">The sequence shown here is derived from an EMBL/GenBank/DDBJ whole genome shotgun (WGS) entry which is preliminary data.</text>
</comment>
<evidence type="ECO:0000313" key="1">
    <source>
        <dbReference type="EMBL" id="KAK4726787.1"/>
    </source>
</evidence>
<protein>
    <recommendedName>
        <fullName evidence="3">CCHC-type domain-containing protein</fullName>
    </recommendedName>
</protein>
<gene>
    <name evidence="1" type="ORF">R3W88_031704</name>
</gene>